<name>A0A9X2MQ34_9FIRM</name>
<dbReference type="Proteomes" id="UP001142078">
    <property type="component" value="Unassembled WGS sequence"/>
</dbReference>
<feature type="transmembrane region" description="Helical" evidence="9">
    <location>
        <begin position="116"/>
        <end position="137"/>
    </location>
</feature>
<dbReference type="GO" id="GO:0016020">
    <property type="term" value="C:membrane"/>
    <property type="evidence" value="ECO:0007669"/>
    <property type="project" value="InterPro"/>
</dbReference>
<dbReference type="GO" id="GO:0005524">
    <property type="term" value="F:ATP binding"/>
    <property type="evidence" value="ECO:0007669"/>
    <property type="project" value="UniProtKB-KW"/>
</dbReference>
<protein>
    <recommendedName>
        <fullName evidence="2">histidine kinase</fullName>
        <ecNumber evidence="2">2.7.13.3</ecNumber>
    </recommendedName>
</protein>
<evidence type="ECO:0000313" key="13">
    <source>
        <dbReference type="Proteomes" id="UP001142078"/>
    </source>
</evidence>
<dbReference type="AlphaFoldDB" id="A0A9X2MQ34"/>
<evidence type="ECO:0000259" key="11">
    <source>
        <dbReference type="Pfam" id="PF07730"/>
    </source>
</evidence>
<dbReference type="EMBL" id="JANJZL010000011">
    <property type="protein sequence ID" value="MCR2045096.1"/>
    <property type="molecule type" value="Genomic_DNA"/>
</dbReference>
<evidence type="ECO:0000256" key="7">
    <source>
        <dbReference type="ARBA" id="ARBA00022840"/>
    </source>
</evidence>
<keyword evidence="5" id="KW-0547">Nucleotide-binding</keyword>
<keyword evidence="9" id="KW-0472">Membrane</keyword>
<dbReference type="SUPFAM" id="SSF55874">
    <property type="entry name" value="ATPase domain of HSP90 chaperone/DNA topoisomerase II/histidine kinase"/>
    <property type="match status" value="1"/>
</dbReference>
<dbReference type="CDD" id="cd16917">
    <property type="entry name" value="HATPase_UhpB-NarQ-NarX-like"/>
    <property type="match status" value="1"/>
</dbReference>
<keyword evidence="3" id="KW-0597">Phosphoprotein</keyword>
<comment type="caution">
    <text evidence="12">The sequence shown here is derived from an EMBL/GenBank/DDBJ whole genome shotgun (WGS) entry which is preliminary data.</text>
</comment>
<evidence type="ECO:0000259" key="10">
    <source>
        <dbReference type="Pfam" id="PF02518"/>
    </source>
</evidence>
<gene>
    <name evidence="12" type="ORF">NSA23_13385</name>
</gene>
<keyword evidence="9" id="KW-0812">Transmembrane</keyword>
<dbReference type="PANTHER" id="PTHR24421">
    <property type="entry name" value="NITRATE/NITRITE SENSOR PROTEIN NARX-RELATED"/>
    <property type="match status" value="1"/>
</dbReference>
<dbReference type="InterPro" id="IPR036890">
    <property type="entry name" value="HATPase_C_sf"/>
</dbReference>
<dbReference type="Pfam" id="PF02518">
    <property type="entry name" value="HATPase_c"/>
    <property type="match status" value="1"/>
</dbReference>
<feature type="transmembrane region" description="Helical" evidence="9">
    <location>
        <begin position="37"/>
        <end position="57"/>
    </location>
</feature>
<evidence type="ECO:0000256" key="4">
    <source>
        <dbReference type="ARBA" id="ARBA00022679"/>
    </source>
</evidence>
<dbReference type="Gene3D" id="1.20.5.1930">
    <property type="match status" value="1"/>
</dbReference>
<dbReference type="PANTHER" id="PTHR24421:SF10">
    <property type="entry name" value="NITRATE_NITRITE SENSOR PROTEIN NARQ"/>
    <property type="match status" value="1"/>
</dbReference>
<evidence type="ECO:0000256" key="9">
    <source>
        <dbReference type="SAM" id="Phobius"/>
    </source>
</evidence>
<proteinExistence type="predicted"/>
<sequence>MNRTSNNIISSILFVGMFIAIIINDHLRIYGFYTYKYGCYISILISAIMSSIIAYFVEGNIDIYMFMVLYEIILYIGGRIGKTFFIVDILLILGVIILRQASFFKELCNTSFWRENLLNLIMISLFIALYSFALYAYKALYVEKTKVEKLNKYLEQQSKQIERLTITKERNRVAQETHDYLGHNLSALNMNLDVAGKIIRQDPEKTRKIINKCQNLTKESMNGLRKAVYSLKEDNRLLGLKDSIEKLMQNINSTGNVNFFFNFAQEVEELSLDYKNIIYSIIREGLTNSIKHGQANKIYINIEINEGNIDIVFKDNGSGCSKIIRGNGLKGIEERIFKTGGIVDYKTEEGKGFEIEGKIPIVAR</sequence>
<feature type="domain" description="Histidine kinase/HSP90-like ATPase" evidence="10">
    <location>
        <begin position="277"/>
        <end position="360"/>
    </location>
</feature>
<dbReference type="InterPro" id="IPR050482">
    <property type="entry name" value="Sensor_HK_TwoCompSys"/>
</dbReference>
<evidence type="ECO:0000256" key="6">
    <source>
        <dbReference type="ARBA" id="ARBA00022777"/>
    </source>
</evidence>
<dbReference type="Gene3D" id="3.30.565.10">
    <property type="entry name" value="Histidine kinase-like ATPase, C-terminal domain"/>
    <property type="match status" value="1"/>
</dbReference>
<dbReference type="Pfam" id="PF07730">
    <property type="entry name" value="HisKA_3"/>
    <property type="match status" value="1"/>
</dbReference>
<keyword evidence="13" id="KW-1185">Reference proteome</keyword>
<dbReference type="GO" id="GO:0000155">
    <property type="term" value="F:phosphorelay sensor kinase activity"/>
    <property type="evidence" value="ECO:0007669"/>
    <property type="project" value="InterPro"/>
</dbReference>
<evidence type="ECO:0000256" key="8">
    <source>
        <dbReference type="ARBA" id="ARBA00023012"/>
    </source>
</evidence>
<dbReference type="InterPro" id="IPR003594">
    <property type="entry name" value="HATPase_dom"/>
</dbReference>
<dbReference type="InterPro" id="IPR011712">
    <property type="entry name" value="Sig_transdc_His_kin_sub3_dim/P"/>
</dbReference>
<keyword evidence="6 12" id="KW-0418">Kinase</keyword>
<keyword evidence="7" id="KW-0067">ATP-binding</keyword>
<evidence type="ECO:0000313" key="12">
    <source>
        <dbReference type="EMBL" id="MCR2045096.1"/>
    </source>
</evidence>
<comment type="catalytic activity">
    <reaction evidence="1">
        <text>ATP + protein L-histidine = ADP + protein N-phospho-L-histidine.</text>
        <dbReference type="EC" id="2.7.13.3"/>
    </reaction>
</comment>
<evidence type="ECO:0000256" key="2">
    <source>
        <dbReference type="ARBA" id="ARBA00012438"/>
    </source>
</evidence>
<evidence type="ECO:0000256" key="5">
    <source>
        <dbReference type="ARBA" id="ARBA00022741"/>
    </source>
</evidence>
<keyword evidence="4" id="KW-0808">Transferase</keyword>
<feature type="transmembrane region" description="Helical" evidence="9">
    <location>
        <begin position="85"/>
        <end position="104"/>
    </location>
</feature>
<organism evidence="12 13">
    <name type="scientific">Anaerosalibacter massiliensis</name>
    <dbReference type="NCBI Taxonomy" id="1347392"/>
    <lineage>
        <taxon>Bacteria</taxon>
        <taxon>Bacillati</taxon>
        <taxon>Bacillota</taxon>
        <taxon>Tissierellia</taxon>
        <taxon>Tissierellales</taxon>
        <taxon>Sporanaerobacteraceae</taxon>
        <taxon>Anaerosalibacter</taxon>
    </lineage>
</organism>
<keyword evidence="9" id="KW-1133">Transmembrane helix</keyword>
<dbReference type="GO" id="GO:0046983">
    <property type="term" value="F:protein dimerization activity"/>
    <property type="evidence" value="ECO:0007669"/>
    <property type="project" value="InterPro"/>
</dbReference>
<keyword evidence="8" id="KW-0902">Two-component regulatory system</keyword>
<feature type="domain" description="Signal transduction histidine kinase subgroup 3 dimerisation and phosphoacceptor" evidence="11">
    <location>
        <begin position="169"/>
        <end position="234"/>
    </location>
</feature>
<dbReference type="EC" id="2.7.13.3" evidence="2"/>
<evidence type="ECO:0000256" key="3">
    <source>
        <dbReference type="ARBA" id="ARBA00022553"/>
    </source>
</evidence>
<accession>A0A9X2MQ34</accession>
<feature type="transmembrane region" description="Helical" evidence="9">
    <location>
        <begin position="6"/>
        <end position="25"/>
    </location>
</feature>
<reference evidence="12" key="1">
    <citation type="submission" date="2022-07" db="EMBL/GenBank/DDBJ databases">
        <title>Enhanced cultured diversity of the mouse gut microbiota enables custom-made synthetic communities.</title>
        <authorList>
            <person name="Afrizal A."/>
        </authorList>
    </citation>
    <scope>NUCLEOTIDE SEQUENCE</scope>
    <source>
        <strain evidence="12">DSM 29482</strain>
    </source>
</reference>
<evidence type="ECO:0000256" key="1">
    <source>
        <dbReference type="ARBA" id="ARBA00000085"/>
    </source>
</evidence>